<reference evidence="9 10" key="1">
    <citation type="journal article" date="2024" name="bioRxiv">
        <title>A reference genome for Trichogramma kaykai: A tiny desert-dwelling parasitoid wasp with competing sex-ratio distorters.</title>
        <authorList>
            <person name="Culotta J."/>
            <person name="Lindsey A.R."/>
        </authorList>
    </citation>
    <scope>NUCLEOTIDE SEQUENCE [LARGE SCALE GENOMIC DNA]</scope>
    <source>
        <strain evidence="9 10">KSX58</strain>
    </source>
</reference>
<evidence type="ECO:0000313" key="10">
    <source>
        <dbReference type="Proteomes" id="UP001627154"/>
    </source>
</evidence>
<feature type="domain" description="SET" evidence="8">
    <location>
        <begin position="203"/>
        <end position="496"/>
    </location>
</feature>
<dbReference type="InterPro" id="IPR011990">
    <property type="entry name" value="TPR-like_helical_dom_sf"/>
</dbReference>
<dbReference type="AlphaFoldDB" id="A0ABD2XBV2"/>
<dbReference type="Pfam" id="PF00856">
    <property type="entry name" value="SET"/>
    <property type="match status" value="1"/>
</dbReference>
<comment type="caution">
    <text evidence="9">The sequence shown here is derived from an EMBL/GenBank/DDBJ whole genome shotgun (WGS) entry which is preliminary data.</text>
</comment>
<dbReference type="SUPFAM" id="SSF82199">
    <property type="entry name" value="SET domain"/>
    <property type="match status" value="1"/>
</dbReference>
<keyword evidence="5" id="KW-0863">Zinc-finger</keyword>
<keyword evidence="3" id="KW-0949">S-adenosyl-L-methionine</keyword>
<dbReference type="InterPro" id="IPR001214">
    <property type="entry name" value="SET_dom"/>
</dbReference>
<evidence type="ECO:0000256" key="4">
    <source>
        <dbReference type="ARBA" id="ARBA00022723"/>
    </source>
</evidence>
<dbReference type="Gene3D" id="1.25.40.10">
    <property type="entry name" value="Tetratricopeptide repeat domain"/>
    <property type="match status" value="1"/>
</dbReference>
<evidence type="ECO:0000256" key="1">
    <source>
        <dbReference type="ARBA" id="ARBA00022603"/>
    </source>
</evidence>
<keyword evidence="4" id="KW-0479">Metal-binding</keyword>
<dbReference type="SUPFAM" id="SSF48452">
    <property type="entry name" value="TPR-like"/>
    <property type="match status" value="1"/>
</dbReference>
<evidence type="ECO:0000259" key="8">
    <source>
        <dbReference type="PROSITE" id="PS50280"/>
    </source>
</evidence>
<dbReference type="PROSITE" id="PS01360">
    <property type="entry name" value="ZF_MYND_1"/>
    <property type="match status" value="1"/>
</dbReference>
<dbReference type="GO" id="GO:0008757">
    <property type="term" value="F:S-adenosylmethionine-dependent methyltransferase activity"/>
    <property type="evidence" value="ECO:0007669"/>
    <property type="project" value="UniProtKB-ARBA"/>
</dbReference>
<keyword evidence="1" id="KW-0489">Methyltransferase</keyword>
<dbReference type="GO" id="GO:0008170">
    <property type="term" value="F:N-methyltransferase activity"/>
    <property type="evidence" value="ECO:0007669"/>
    <property type="project" value="UniProtKB-ARBA"/>
</dbReference>
<dbReference type="GO" id="GO:0032259">
    <property type="term" value="P:methylation"/>
    <property type="evidence" value="ECO:0007669"/>
    <property type="project" value="UniProtKB-KW"/>
</dbReference>
<dbReference type="SUPFAM" id="SSF144232">
    <property type="entry name" value="HIT/MYND zinc finger-like"/>
    <property type="match status" value="1"/>
</dbReference>
<dbReference type="PROSITE" id="PS50005">
    <property type="entry name" value="TPR"/>
    <property type="match status" value="1"/>
</dbReference>
<sequence length="631" mass="73204">MDAERKAIVDALSIPEIKDFAFRLDIQYQIKNAEESIKARKKGNDIYIKKEHTDEDHKMILYYYNKSIAYAPSKSEELMYAYSNRAYLLMHVNKYNEAIESLDKALQLSDSAKMKLKLYCQKVKCLTALGSSMKDDLLNEIEQIFEKSKLSTEETNHISDIIKKTKLSMSSMKQFKPQNEKFLQEKAECNQIINDREKVDPLDFVEIKSTKNMGRGLYAKTDFKTGDLVLVEKPCMIGPHFFNQYVFCSQCLSVAWTGIPCETCHDYIFCSLKCRNMALEEYHQIDCSITPYLILCDPEIPKSIHMSLKFIITLMKDYQTIDELKSIMKISENNEAEIVNDNPDPKINSFKKVMSLSYDVPLKINYLLTVYTVKTLICLAKYTSFFSEKLKDMSYNDFSKNEEFIYIGSVLLRLVKISALNSHSISNVTAVSNLQLHYHLAGRSTRTRGFCMGLISSMINNSCAPNIKRCFSDDLKYVFYALEPITSGTQLLDSYNNCFYESPLKHRKSLHTNFLCKCIACEEDWPPLIIEGVDHDFMEQKMRFEIRTFRTEMKFIERINPLIEKILRAKRHEKKHAINKNLIQTMADIMDELADVLPQPSLSRCMLLNVFDEIFEKYYGLTVPFDNICSK</sequence>
<evidence type="ECO:0000313" key="9">
    <source>
        <dbReference type="EMBL" id="KAL3402374.1"/>
    </source>
</evidence>
<evidence type="ECO:0000256" key="3">
    <source>
        <dbReference type="ARBA" id="ARBA00022691"/>
    </source>
</evidence>
<dbReference type="PANTHER" id="PTHR46165">
    <property type="entry name" value="SET AND MYND DOMAIN-CONTAINING PROTEIN 4"/>
    <property type="match status" value="1"/>
</dbReference>
<keyword evidence="2" id="KW-0808">Transferase</keyword>
<keyword evidence="10" id="KW-1185">Reference proteome</keyword>
<evidence type="ECO:0000256" key="7">
    <source>
        <dbReference type="PROSITE-ProRule" id="PRU00339"/>
    </source>
</evidence>
<keyword evidence="6" id="KW-0862">Zinc</keyword>
<protein>
    <recommendedName>
        <fullName evidence="8">SET domain-containing protein</fullName>
    </recommendedName>
</protein>
<dbReference type="InterPro" id="IPR019734">
    <property type="entry name" value="TPR_rpt"/>
</dbReference>
<evidence type="ECO:0000256" key="2">
    <source>
        <dbReference type="ARBA" id="ARBA00022679"/>
    </source>
</evidence>
<dbReference type="Gene3D" id="1.10.220.160">
    <property type="match status" value="1"/>
</dbReference>
<evidence type="ECO:0000256" key="5">
    <source>
        <dbReference type="ARBA" id="ARBA00022771"/>
    </source>
</evidence>
<dbReference type="SMART" id="SM00028">
    <property type="entry name" value="TPR"/>
    <property type="match status" value="1"/>
</dbReference>
<keyword evidence="7" id="KW-0802">TPR repeat</keyword>
<accession>A0ABD2XBV2</accession>
<dbReference type="InterPro" id="IPR046341">
    <property type="entry name" value="SET_dom_sf"/>
</dbReference>
<organism evidence="9 10">
    <name type="scientific">Trichogramma kaykai</name>
    <dbReference type="NCBI Taxonomy" id="54128"/>
    <lineage>
        <taxon>Eukaryota</taxon>
        <taxon>Metazoa</taxon>
        <taxon>Ecdysozoa</taxon>
        <taxon>Arthropoda</taxon>
        <taxon>Hexapoda</taxon>
        <taxon>Insecta</taxon>
        <taxon>Pterygota</taxon>
        <taxon>Neoptera</taxon>
        <taxon>Endopterygota</taxon>
        <taxon>Hymenoptera</taxon>
        <taxon>Apocrita</taxon>
        <taxon>Proctotrupomorpha</taxon>
        <taxon>Chalcidoidea</taxon>
        <taxon>Trichogrammatidae</taxon>
        <taxon>Trichogramma</taxon>
    </lineage>
</organism>
<dbReference type="PROSITE" id="PS50280">
    <property type="entry name" value="SET"/>
    <property type="match status" value="1"/>
</dbReference>
<feature type="repeat" description="TPR" evidence="7">
    <location>
        <begin position="79"/>
        <end position="112"/>
    </location>
</feature>
<dbReference type="Gene3D" id="6.10.140.2220">
    <property type="match status" value="1"/>
</dbReference>
<dbReference type="Gene3D" id="2.170.270.10">
    <property type="entry name" value="SET domain"/>
    <property type="match status" value="1"/>
</dbReference>
<evidence type="ECO:0000256" key="6">
    <source>
        <dbReference type="ARBA" id="ARBA00022833"/>
    </source>
</evidence>
<dbReference type="InterPro" id="IPR002893">
    <property type="entry name" value="Znf_MYND"/>
</dbReference>
<dbReference type="EMBL" id="JBJJXI010000035">
    <property type="protein sequence ID" value="KAL3402374.1"/>
    <property type="molecule type" value="Genomic_DNA"/>
</dbReference>
<dbReference type="GO" id="GO:0008276">
    <property type="term" value="F:protein methyltransferase activity"/>
    <property type="evidence" value="ECO:0007669"/>
    <property type="project" value="UniProtKB-ARBA"/>
</dbReference>
<dbReference type="PANTHER" id="PTHR46165:SF2">
    <property type="entry name" value="SET AND MYND DOMAIN-CONTAINING PROTEIN 4"/>
    <property type="match status" value="1"/>
</dbReference>
<proteinExistence type="predicted"/>
<dbReference type="Proteomes" id="UP001627154">
    <property type="component" value="Unassembled WGS sequence"/>
</dbReference>
<dbReference type="GO" id="GO:0008270">
    <property type="term" value="F:zinc ion binding"/>
    <property type="evidence" value="ECO:0007669"/>
    <property type="project" value="UniProtKB-KW"/>
</dbReference>
<dbReference type="InterPro" id="IPR052097">
    <property type="entry name" value="SET-MYND_domain_protein"/>
</dbReference>
<gene>
    <name evidence="9" type="ORF">TKK_004643</name>
</gene>
<name>A0ABD2XBV2_9HYME</name>